<feature type="region of interest" description="Disordered" evidence="1">
    <location>
        <begin position="53"/>
        <end position="76"/>
    </location>
</feature>
<name>A0A540NS79_MALBA</name>
<dbReference type="STRING" id="106549.A0A540NS79"/>
<sequence length="171" mass="18756">MSSEGVGGGGHMIKLFGKTIPLAMASLNRESSSAIDKPCGSVDHDVAATACGGDESGVEDCSETRQKLSSSSSRSAKSRILFLPPVTHPAASAVRKRSKYREIEHFLQGRHLYLLLWHHWSSLALYPAPNHRKYPNSNTCAFSLPLSHSHTVTRSKQSHPPCQHNRNKRST</sequence>
<comment type="caution">
    <text evidence="2">The sequence shown here is derived from an EMBL/GenBank/DDBJ whole genome shotgun (WGS) entry which is preliminary data.</text>
</comment>
<proteinExistence type="predicted"/>
<keyword evidence="3" id="KW-1185">Reference proteome</keyword>
<protein>
    <submittedName>
        <fullName evidence="2">Uncharacterized protein</fullName>
    </submittedName>
</protein>
<dbReference type="EMBL" id="VIEB01000010">
    <property type="protein sequence ID" value="TQE13483.1"/>
    <property type="molecule type" value="Genomic_DNA"/>
</dbReference>
<dbReference type="Proteomes" id="UP000315295">
    <property type="component" value="Unassembled WGS sequence"/>
</dbReference>
<dbReference type="AlphaFoldDB" id="A0A540NS79"/>
<accession>A0A540NS79</accession>
<evidence type="ECO:0000256" key="1">
    <source>
        <dbReference type="SAM" id="MobiDB-lite"/>
    </source>
</evidence>
<feature type="region of interest" description="Disordered" evidence="1">
    <location>
        <begin position="151"/>
        <end position="171"/>
    </location>
</feature>
<evidence type="ECO:0000313" key="3">
    <source>
        <dbReference type="Proteomes" id="UP000315295"/>
    </source>
</evidence>
<evidence type="ECO:0000313" key="2">
    <source>
        <dbReference type="EMBL" id="TQE13483.1"/>
    </source>
</evidence>
<organism evidence="2 3">
    <name type="scientific">Malus baccata</name>
    <name type="common">Siberian crab apple</name>
    <name type="synonym">Pyrus baccata</name>
    <dbReference type="NCBI Taxonomy" id="106549"/>
    <lineage>
        <taxon>Eukaryota</taxon>
        <taxon>Viridiplantae</taxon>
        <taxon>Streptophyta</taxon>
        <taxon>Embryophyta</taxon>
        <taxon>Tracheophyta</taxon>
        <taxon>Spermatophyta</taxon>
        <taxon>Magnoliopsida</taxon>
        <taxon>eudicotyledons</taxon>
        <taxon>Gunneridae</taxon>
        <taxon>Pentapetalae</taxon>
        <taxon>rosids</taxon>
        <taxon>fabids</taxon>
        <taxon>Rosales</taxon>
        <taxon>Rosaceae</taxon>
        <taxon>Amygdaloideae</taxon>
        <taxon>Maleae</taxon>
        <taxon>Malus</taxon>
    </lineage>
</organism>
<gene>
    <name evidence="2" type="ORF">C1H46_000814</name>
</gene>
<reference evidence="2 3" key="1">
    <citation type="journal article" date="2019" name="G3 (Bethesda)">
        <title>Sequencing of a Wild Apple (Malus baccata) Genome Unravels the Differences Between Cultivated and Wild Apple Species Regarding Disease Resistance and Cold Tolerance.</title>
        <authorList>
            <person name="Chen X."/>
        </authorList>
    </citation>
    <scope>NUCLEOTIDE SEQUENCE [LARGE SCALE GENOMIC DNA]</scope>
    <source>
        <strain evidence="3">cv. Shandingzi</strain>
        <tissue evidence="2">Leaves</tissue>
    </source>
</reference>